<comment type="caution">
    <text evidence="2">The sequence shown here is derived from an EMBL/GenBank/DDBJ whole genome shotgun (WGS) entry which is preliminary data.</text>
</comment>
<dbReference type="EMBL" id="JANPWB010000013">
    <property type="protein sequence ID" value="KAJ1110219.1"/>
    <property type="molecule type" value="Genomic_DNA"/>
</dbReference>
<evidence type="ECO:0000313" key="2">
    <source>
        <dbReference type="EMBL" id="KAJ1110219.1"/>
    </source>
</evidence>
<sequence>MHSSVGRRYCCGRLLHCLDIMRVIVCDVRAHGVAGSRSSAEVVPSPGATELCVPERLRARVDSPCSSSQGGSLPLPGCISERTAGRGSSHTGRGPPTQGEDPQTR</sequence>
<reference evidence="2" key="1">
    <citation type="journal article" date="2022" name="bioRxiv">
        <title>Sequencing and chromosome-scale assembly of the giantPleurodeles waltlgenome.</title>
        <authorList>
            <person name="Brown T."/>
            <person name="Elewa A."/>
            <person name="Iarovenko S."/>
            <person name="Subramanian E."/>
            <person name="Araus A.J."/>
            <person name="Petzold A."/>
            <person name="Susuki M."/>
            <person name="Suzuki K.-i.T."/>
            <person name="Hayashi T."/>
            <person name="Toyoda A."/>
            <person name="Oliveira C."/>
            <person name="Osipova E."/>
            <person name="Leigh N.D."/>
            <person name="Simon A."/>
            <person name="Yun M.H."/>
        </authorList>
    </citation>
    <scope>NUCLEOTIDE SEQUENCE</scope>
    <source>
        <strain evidence="2">20211129_DDA</strain>
        <tissue evidence="2">Liver</tissue>
    </source>
</reference>
<keyword evidence="3" id="KW-1185">Reference proteome</keyword>
<organism evidence="2 3">
    <name type="scientific">Pleurodeles waltl</name>
    <name type="common">Iberian ribbed newt</name>
    <dbReference type="NCBI Taxonomy" id="8319"/>
    <lineage>
        <taxon>Eukaryota</taxon>
        <taxon>Metazoa</taxon>
        <taxon>Chordata</taxon>
        <taxon>Craniata</taxon>
        <taxon>Vertebrata</taxon>
        <taxon>Euteleostomi</taxon>
        <taxon>Amphibia</taxon>
        <taxon>Batrachia</taxon>
        <taxon>Caudata</taxon>
        <taxon>Salamandroidea</taxon>
        <taxon>Salamandridae</taxon>
        <taxon>Pleurodelinae</taxon>
        <taxon>Pleurodeles</taxon>
    </lineage>
</organism>
<dbReference type="Proteomes" id="UP001066276">
    <property type="component" value="Chromosome 9"/>
</dbReference>
<evidence type="ECO:0000313" key="3">
    <source>
        <dbReference type="Proteomes" id="UP001066276"/>
    </source>
</evidence>
<evidence type="ECO:0000256" key="1">
    <source>
        <dbReference type="SAM" id="MobiDB-lite"/>
    </source>
</evidence>
<feature type="region of interest" description="Disordered" evidence="1">
    <location>
        <begin position="62"/>
        <end position="105"/>
    </location>
</feature>
<feature type="compositionally biased region" description="Low complexity" evidence="1">
    <location>
        <begin position="63"/>
        <end position="78"/>
    </location>
</feature>
<accession>A0AAV7N425</accession>
<dbReference type="AlphaFoldDB" id="A0AAV7N425"/>
<protein>
    <submittedName>
        <fullName evidence="2">Uncharacterized protein</fullName>
    </submittedName>
</protein>
<gene>
    <name evidence="2" type="ORF">NDU88_007574</name>
</gene>
<feature type="non-terminal residue" evidence="2">
    <location>
        <position position="105"/>
    </location>
</feature>
<proteinExistence type="predicted"/>
<name>A0AAV7N425_PLEWA</name>